<feature type="region of interest" description="Disordered" evidence="1">
    <location>
        <begin position="1"/>
        <end position="32"/>
    </location>
</feature>
<keyword evidence="4" id="KW-1185">Reference proteome</keyword>
<protein>
    <submittedName>
        <fullName evidence="3">Uncharacterized protein</fullName>
    </submittedName>
</protein>
<evidence type="ECO:0000256" key="2">
    <source>
        <dbReference type="SAM" id="Phobius"/>
    </source>
</evidence>
<comment type="caution">
    <text evidence="3">The sequence shown here is derived from an EMBL/GenBank/DDBJ whole genome shotgun (WGS) entry which is preliminary data.</text>
</comment>
<keyword evidence="2" id="KW-0472">Membrane</keyword>
<feature type="region of interest" description="Disordered" evidence="1">
    <location>
        <begin position="62"/>
        <end position="104"/>
    </location>
</feature>
<reference evidence="3 4" key="1">
    <citation type="submission" date="2019-03" db="EMBL/GenBank/DDBJ databases">
        <title>Draft genome sequences of novel Actinobacteria.</title>
        <authorList>
            <person name="Sahin N."/>
            <person name="Ay H."/>
            <person name="Saygin H."/>
        </authorList>
    </citation>
    <scope>NUCLEOTIDE SEQUENCE [LARGE SCALE GENOMIC DNA]</scope>
    <source>
        <strain evidence="3 4">DSM 41900</strain>
    </source>
</reference>
<feature type="region of interest" description="Disordered" evidence="1">
    <location>
        <begin position="234"/>
        <end position="257"/>
    </location>
</feature>
<evidence type="ECO:0000256" key="1">
    <source>
        <dbReference type="SAM" id="MobiDB-lite"/>
    </source>
</evidence>
<keyword evidence="2" id="KW-0812">Transmembrane</keyword>
<dbReference type="RefSeq" id="WP_132816550.1">
    <property type="nucleotide sequence ID" value="NZ_SMKI01000028.1"/>
</dbReference>
<dbReference type="AlphaFoldDB" id="A0A4R4TLF8"/>
<gene>
    <name evidence="3" type="ORF">E1283_04540</name>
</gene>
<feature type="compositionally biased region" description="Low complexity" evidence="1">
    <location>
        <begin position="235"/>
        <end position="244"/>
    </location>
</feature>
<dbReference type="EMBL" id="SMKI01000028">
    <property type="protein sequence ID" value="TDC78737.1"/>
    <property type="molecule type" value="Genomic_DNA"/>
</dbReference>
<sequence>MSYGQGGPQWVPGGSNTPDWSALAADAERNRSRKRGWVVVGSALAAAAVGTVVALAIVNQGGDGGSSASDGQNTELPDEPTGTASDDASFDETTLPPLPQPREFISDADKDIAPFEADSFFGGAMEIEGRSYAQVASDATEGCAGAVSDELAAVLTEHGCASLLRATYTADGVAVTVGVAQFPTEEDAAAARESAAGNLQALVGGDAPSFCQRGGCRTTNNQVGRYAYFTIAGNSDGSPDSGDGTPAQQAARDGNDHAFSRIIQRGEAQASASASAIVEDRNNG</sequence>
<dbReference type="OrthoDB" id="3874183at2"/>
<evidence type="ECO:0000313" key="3">
    <source>
        <dbReference type="EMBL" id="TDC78737.1"/>
    </source>
</evidence>
<keyword evidence="2" id="KW-1133">Transmembrane helix</keyword>
<proteinExistence type="predicted"/>
<evidence type="ECO:0000313" key="4">
    <source>
        <dbReference type="Proteomes" id="UP000295345"/>
    </source>
</evidence>
<dbReference type="Proteomes" id="UP000295345">
    <property type="component" value="Unassembled WGS sequence"/>
</dbReference>
<accession>A0A4R4TLF8</accession>
<name>A0A4R4TLF8_9ACTN</name>
<organism evidence="3 4">
    <name type="scientific">Streptomyces hainanensis</name>
    <dbReference type="NCBI Taxonomy" id="402648"/>
    <lineage>
        <taxon>Bacteria</taxon>
        <taxon>Bacillati</taxon>
        <taxon>Actinomycetota</taxon>
        <taxon>Actinomycetes</taxon>
        <taxon>Kitasatosporales</taxon>
        <taxon>Streptomycetaceae</taxon>
        <taxon>Streptomyces</taxon>
    </lineage>
</organism>
<feature type="transmembrane region" description="Helical" evidence="2">
    <location>
        <begin position="37"/>
        <end position="58"/>
    </location>
</feature>